<evidence type="ECO:0000313" key="5">
    <source>
        <dbReference type="RefSeq" id="XP_012938253.1"/>
    </source>
</evidence>
<protein>
    <submittedName>
        <fullName evidence="4 5">Uncharacterized protein LOC101849211 isoform X1</fullName>
    </submittedName>
</protein>
<feature type="compositionally biased region" description="Low complexity" evidence="1">
    <location>
        <begin position="895"/>
        <end position="912"/>
    </location>
</feature>
<evidence type="ECO:0000256" key="1">
    <source>
        <dbReference type="SAM" id="MobiDB-lite"/>
    </source>
</evidence>
<evidence type="ECO:0000259" key="2">
    <source>
        <dbReference type="Pfam" id="PF10491"/>
    </source>
</evidence>
<feature type="compositionally biased region" description="Low complexity" evidence="1">
    <location>
        <begin position="691"/>
        <end position="717"/>
    </location>
</feature>
<dbReference type="Pfam" id="PF10491">
    <property type="entry name" value="Nrf1_DNA-bind"/>
    <property type="match status" value="1"/>
</dbReference>
<feature type="region of interest" description="Disordered" evidence="1">
    <location>
        <begin position="168"/>
        <end position="191"/>
    </location>
</feature>
<feature type="compositionally biased region" description="Low complexity" evidence="1">
    <location>
        <begin position="844"/>
        <end position="857"/>
    </location>
</feature>
<evidence type="ECO:0000313" key="4">
    <source>
        <dbReference type="RefSeq" id="XP_012938252.1"/>
    </source>
</evidence>
<dbReference type="RefSeq" id="XP_012938253.1">
    <property type="nucleotide sequence ID" value="XM_013082799.2"/>
</dbReference>
<feature type="region of interest" description="Disordered" evidence="1">
    <location>
        <begin position="107"/>
        <end position="131"/>
    </location>
</feature>
<feature type="region of interest" description="Disordered" evidence="1">
    <location>
        <begin position="792"/>
        <end position="811"/>
    </location>
</feature>
<feature type="region of interest" description="Disordered" evidence="1">
    <location>
        <begin position="223"/>
        <end position="264"/>
    </location>
</feature>
<proteinExistence type="predicted"/>
<feature type="region of interest" description="Disordered" evidence="1">
    <location>
        <begin position="316"/>
        <end position="337"/>
    </location>
</feature>
<gene>
    <name evidence="4 5" type="primary">LOC101849211</name>
</gene>
<feature type="region of interest" description="Disordered" evidence="1">
    <location>
        <begin position="604"/>
        <end position="751"/>
    </location>
</feature>
<accession>A0ABM1A0D2</accession>
<dbReference type="GeneID" id="101849211"/>
<dbReference type="Proteomes" id="UP000694888">
    <property type="component" value="Unplaced"/>
</dbReference>
<feature type="compositionally biased region" description="Polar residues" evidence="1">
    <location>
        <begin position="613"/>
        <end position="631"/>
    </location>
</feature>
<evidence type="ECO:0000313" key="3">
    <source>
        <dbReference type="Proteomes" id="UP000694888"/>
    </source>
</evidence>
<organism evidence="3 4">
    <name type="scientific">Aplysia californica</name>
    <name type="common">California sea hare</name>
    <dbReference type="NCBI Taxonomy" id="6500"/>
    <lineage>
        <taxon>Eukaryota</taxon>
        <taxon>Metazoa</taxon>
        <taxon>Spiralia</taxon>
        <taxon>Lophotrochozoa</taxon>
        <taxon>Mollusca</taxon>
        <taxon>Gastropoda</taxon>
        <taxon>Heterobranchia</taxon>
        <taxon>Euthyneura</taxon>
        <taxon>Tectipleura</taxon>
        <taxon>Aplysiida</taxon>
        <taxon>Aplysioidea</taxon>
        <taxon>Aplysiidae</taxon>
        <taxon>Aplysia</taxon>
    </lineage>
</organism>
<feature type="compositionally biased region" description="Low complexity" evidence="1">
    <location>
        <begin position="223"/>
        <end position="254"/>
    </location>
</feature>
<feature type="region of interest" description="Disordered" evidence="1">
    <location>
        <begin position="819"/>
        <end position="928"/>
    </location>
</feature>
<feature type="domain" description="Nuclear respiratory factor 1 NLS/DNA-binding dimerisation" evidence="2">
    <location>
        <begin position="11"/>
        <end position="91"/>
    </location>
</feature>
<feature type="compositionally biased region" description="Polar residues" evidence="1">
    <location>
        <begin position="643"/>
        <end position="657"/>
    </location>
</feature>
<feature type="compositionally biased region" description="Low complexity" evidence="1">
    <location>
        <begin position="382"/>
        <end position="392"/>
    </location>
</feature>
<reference evidence="4 5" key="1">
    <citation type="submission" date="2025-05" db="UniProtKB">
        <authorList>
            <consortium name="RefSeq"/>
        </authorList>
    </citation>
    <scope>IDENTIFICATION</scope>
</reference>
<feature type="compositionally biased region" description="Polar residues" evidence="1">
    <location>
        <begin position="735"/>
        <end position="751"/>
    </location>
</feature>
<feature type="compositionally biased region" description="Polar residues" evidence="1">
    <location>
        <begin position="399"/>
        <end position="410"/>
    </location>
</feature>
<sequence length="972" mass="108017">MDMAKDLPPLTLKNTTAPKLVTLIPVLVSMTTRRAIPCYDDESDKPAWWPDDIRWTNPKAYVQGGTQNGLQILRKLVHSCYSYHGVEELLCMIDRSDYQDLSPDSMDIIQLTDDGDDSHSFSPGDSSQAESDGPVYVCCFCLEQFSSHEEVNSHQSLCQKKFQTSSRAGNAAVTKTPEKKQNSASQRSPVKAVSVSAVSCSPPKSNSSATAVAVSWQPSVVKSQSSSSQPAVVKSQSSSHVSSVKASSQSSSTSHPPPSSRVISSALSANNKKPAFVPILKTRSQKRLDQIMEKHNSKRLMMKECKEMKDVPKEGAWWSRKKRRKSKPSRVSHPSDDFSKRSFISALGLVEKRVLEVTEASKKETEVDLDCEIILVEGPLSSTTCTPSSAPPQRLGLSSPRSKSLMSQLSRDSEPSSRRRISFCFVEDEWADKEAMEEGRDPLATSLLTLDFSSPLGQRVKKYVKGESCLNIIKDPDQYCRTEEMDNGYSKLRFRGSDFRVTYRKKRRASSFVHKYKFNKRDVREFKKLLKTGLSARTRRLLRCIPHCRVKLKKMSETEIRNWRERTITISDKIYYDDDVCITQIDLPESLVEKGSTRENLASNSAFPHLQRHLTTPSNQVQRPSTATQRPAASHRHVPCPSNHRSLSLPQANSQPHVPNIFRNRQGYAPSPPRQGPQLHRHLTSANPQRVSSPMPSQSNTSQSQSQVNSCSVVSQSLTKSVAKENPHPDKSHPEQTQPTSLNNLSSAPPSVNHTEALREIMLGKTSSNSQSPNSRRKQQLNDVRTEDFELPHKQSTDSPDCVPPPAHQVNPFSMLSVNHNTLKSPLPAHQASLSHRAGSNPMSTLSNTLPQSSSSSCTHRKHNTHTESPSQAHHHKSHNVVMTSSDSSERHSSRSASGKSCVNPTSSSQSSHGKHSRILPRSNHVTSTAVVERTRDLHLEMSKVIPAPPVVNNSNLDDDDDDVLEVICIDD</sequence>
<dbReference type="RefSeq" id="XP_012938252.1">
    <property type="nucleotide sequence ID" value="XM_013082798.2"/>
</dbReference>
<keyword evidence="3" id="KW-1185">Reference proteome</keyword>
<feature type="compositionally biased region" description="Polar residues" evidence="1">
    <location>
        <begin position="120"/>
        <end position="130"/>
    </location>
</feature>
<dbReference type="InterPro" id="IPR019525">
    <property type="entry name" value="Nrf1_NLS/DNA-bd_dimer"/>
</dbReference>
<name>A0ABM1A0D2_APLCA</name>
<feature type="region of interest" description="Disordered" evidence="1">
    <location>
        <begin position="382"/>
        <end position="414"/>
    </location>
</feature>
<feature type="compositionally biased region" description="Basic residues" evidence="1">
    <location>
        <begin position="319"/>
        <end position="330"/>
    </location>
</feature>
<feature type="compositionally biased region" description="Basic and acidic residues" evidence="1">
    <location>
        <begin position="722"/>
        <end position="734"/>
    </location>
</feature>